<feature type="transmembrane region" description="Helical" evidence="1">
    <location>
        <begin position="15"/>
        <end position="32"/>
    </location>
</feature>
<sequence>MDKEYVHKLRLKQGMILNILYITLMAIFIALLETFQIRIAELFLTLSIILLLQFCFGMVKRNSTKSLIPILEKVAEYEKEKLGGEWYKERRLGPIMHLFLGCIMFLYYLLNRGSSNLIMDLDYGFFVPLLTSILILINISLYIRARKVDRSSEDQLKGYTKKTFVSSIATGVIFTITFIIITIVYLLNFNI</sequence>
<reference evidence="2 3" key="1">
    <citation type="submission" date="2017-06" db="EMBL/GenBank/DDBJ databases">
        <title>the draft geome sequence of Illustriluteabacillus marina B3227.</title>
        <authorList>
            <person name="He R.-H."/>
            <person name="Du Z.-J."/>
        </authorList>
    </citation>
    <scope>NUCLEOTIDE SEQUENCE [LARGE SCALE GENOMIC DNA]</scope>
    <source>
        <strain evidence="2 3">B3227</strain>
    </source>
</reference>
<name>A0A2I0QR04_9BACI</name>
<comment type="caution">
    <text evidence="2">The sequence shown here is derived from an EMBL/GenBank/DDBJ whole genome shotgun (WGS) entry which is preliminary data.</text>
</comment>
<dbReference type="OrthoDB" id="2990059at2"/>
<keyword evidence="3" id="KW-1185">Reference proteome</keyword>
<proteinExistence type="predicted"/>
<keyword evidence="1" id="KW-1133">Transmembrane helix</keyword>
<organism evidence="2 3">
    <name type="scientific">Halalkalibacillus sediminis</name>
    <dbReference type="NCBI Taxonomy" id="2018042"/>
    <lineage>
        <taxon>Bacteria</taxon>
        <taxon>Bacillati</taxon>
        <taxon>Bacillota</taxon>
        <taxon>Bacilli</taxon>
        <taxon>Bacillales</taxon>
        <taxon>Bacillaceae</taxon>
        <taxon>Halalkalibacillus</taxon>
    </lineage>
</organism>
<evidence type="ECO:0000313" key="2">
    <source>
        <dbReference type="EMBL" id="PKR76766.1"/>
    </source>
</evidence>
<keyword evidence="1" id="KW-0812">Transmembrane</keyword>
<accession>A0A2I0QR04</accession>
<protein>
    <submittedName>
        <fullName evidence="2">Uncharacterized protein</fullName>
    </submittedName>
</protein>
<gene>
    <name evidence="2" type="ORF">CEY16_13175</name>
</gene>
<keyword evidence="1" id="KW-0472">Membrane</keyword>
<evidence type="ECO:0000313" key="3">
    <source>
        <dbReference type="Proteomes" id="UP000243524"/>
    </source>
</evidence>
<feature type="transmembrane region" description="Helical" evidence="1">
    <location>
        <begin position="92"/>
        <end position="111"/>
    </location>
</feature>
<dbReference type="EMBL" id="PJNH01000004">
    <property type="protein sequence ID" value="PKR76766.1"/>
    <property type="molecule type" value="Genomic_DNA"/>
</dbReference>
<dbReference type="Proteomes" id="UP000243524">
    <property type="component" value="Unassembled WGS sequence"/>
</dbReference>
<evidence type="ECO:0000256" key="1">
    <source>
        <dbReference type="SAM" id="Phobius"/>
    </source>
</evidence>
<feature type="transmembrane region" description="Helical" evidence="1">
    <location>
        <begin position="38"/>
        <end position="59"/>
    </location>
</feature>
<dbReference type="AlphaFoldDB" id="A0A2I0QR04"/>
<feature type="transmembrane region" description="Helical" evidence="1">
    <location>
        <begin position="164"/>
        <end position="187"/>
    </location>
</feature>
<feature type="transmembrane region" description="Helical" evidence="1">
    <location>
        <begin position="123"/>
        <end position="143"/>
    </location>
</feature>
<dbReference type="RefSeq" id="WP_101332516.1">
    <property type="nucleotide sequence ID" value="NZ_PJNH01000004.1"/>
</dbReference>